<accession>A0AAV4T8I0</accession>
<feature type="region of interest" description="Disordered" evidence="1">
    <location>
        <begin position="33"/>
        <end position="52"/>
    </location>
</feature>
<feature type="compositionally biased region" description="Basic residues" evidence="1">
    <location>
        <begin position="1"/>
        <end position="13"/>
    </location>
</feature>
<dbReference type="AlphaFoldDB" id="A0AAV4T8I0"/>
<comment type="caution">
    <text evidence="2">The sequence shown here is derived from an EMBL/GenBank/DDBJ whole genome shotgun (WGS) entry which is preliminary data.</text>
</comment>
<reference evidence="2 3" key="1">
    <citation type="submission" date="2021-06" db="EMBL/GenBank/DDBJ databases">
        <title>Caerostris extrusa draft genome.</title>
        <authorList>
            <person name="Kono N."/>
            <person name="Arakawa K."/>
        </authorList>
    </citation>
    <scope>NUCLEOTIDE SEQUENCE [LARGE SCALE GENOMIC DNA]</scope>
</reference>
<evidence type="ECO:0000256" key="1">
    <source>
        <dbReference type="SAM" id="MobiDB-lite"/>
    </source>
</evidence>
<dbReference type="EMBL" id="BPLR01010747">
    <property type="protein sequence ID" value="GIY41737.1"/>
    <property type="molecule type" value="Genomic_DNA"/>
</dbReference>
<organism evidence="2 3">
    <name type="scientific">Caerostris extrusa</name>
    <name type="common">Bark spider</name>
    <name type="synonym">Caerostris bankana</name>
    <dbReference type="NCBI Taxonomy" id="172846"/>
    <lineage>
        <taxon>Eukaryota</taxon>
        <taxon>Metazoa</taxon>
        <taxon>Ecdysozoa</taxon>
        <taxon>Arthropoda</taxon>
        <taxon>Chelicerata</taxon>
        <taxon>Arachnida</taxon>
        <taxon>Araneae</taxon>
        <taxon>Araneomorphae</taxon>
        <taxon>Entelegynae</taxon>
        <taxon>Araneoidea</taxon>
        <taxon>Araneidae</taxon>
        <taxon>Caerostris</taxon>
    </lineage>
</organism>
<proteinExistence type="predicted"/>
<keyword evidence="3" id="KW-1185">Reference proteome</keyword>
<dbReference type="Proteomes" id="UP001054945">
    <property type="component" value="Unassembled WGS sequence"/>
</dbReference>
<evidence type="ECO:0000313" key="3">
    <source>
        <dbReference type="Proteomes" id="UP001054945"/>
    </source>
</evidence>
<name>A0AAV4T8I0_CAEEX</name>
<gene>
    <name evidence="2" type="ORF">CEXT_264801</name>
</gene>
<evidence type="ECO:0000313" key="2">
    <source>
        <dbReference type="EMBL" id="GIY41737.1"/>
    </source>
</evidence>
<protein>
    <submittedName>
        <fullName evidence="2">Uncharacterized protein</fullName>
    </submittedName>
</protein>
<sequence>MATFPRKRKKKKNALPEATSDALQSGQLSYAALTSGKHHQVQPQPSAPQTNFPALLTQSANRPNEVSIYLIKLPSLKMDGSQLSKPINQYHHFRCK</sequence>
<feature type="region of interest" description="Disordered" evidence="1">
    <location>
        <begin position="1"/>
        <end position="22"/>
    </location>
</feature>
<feature type="compositionally biased region" description="Polar residues" evidence="1">
    <location>
        <begin position="41"/>
        <end position="52"/>
    </location>
</feature>